<dbReference type="AlphaFoldDB" id="C0QG63"/>
<dbReference type="HOGENOM" id="CLU_035188_0_0_7"/>
<dbReference type="GO" id="GO:0000049">
    <property type="term" value="F:tRNA binding"/>
    <property type="evidence" value="ECO:0007669"/>
    <property type="project" value="UniProtKB-KW"/>
</dbReference>
<feature type="binding site" evidence="9">
    <location>
        <begin position="33"/>
        <end position="40"/>
    </location>
    <ligand>
        <name>ATP</name>
        <dbReference type="ChEBI" id="CHEBI:30616"/>
    </ligand>
</feature>
<dbReference type="PANTHER" id="PTHR11933:SF5">
    <property type="entry name" value="MITOCHONDRIAL TRNA-SPECIFIC 2-THIOURIDYLASE 1"/>
    <property type="match status" value="1"/>
</dbReference>
<keyword evidence="6 9" id="KW-0694">RNA-binding</keyword>
<dbReference type="InterPro" id="IPR046884">
    <property type="entry name" value="MnmA-like_central"/>
</dbReference>
<dbReference type="Pfam" id="PF20258">
    <property type="entry name" value="tRNA_Me_trans_C"/>
    <property type="match status" value="1"/>
</dbReference>
<keyword evidence="2 9" id="KW-0808">Transferase</keyword>
<keyword evidence="3 9" id="KW-0819">tRNA processing</keyword>
<feature type="region of interest" description="Interaction with tRNA" evidence="9">
    <location>
        <begin position="316"/>
        <end position="317"/>
    </location>
</feature>
<feature type="domain" description="tRNA-specific 2-thiouridylase MnmA-like C-terminal" evidence="10">
    <location>
        <begin position="293"/>
        <end position="364"/>
    </location>
</feature>
<feature type="domain" description="tRNA-specific 2-thiouridylase MnmA-like central" evidence="11">
    <location>
        <begin position="229"/>
        <end position="283"/>
    </location>
</feature>
<dbReference type="InterPro" id="IPR023382">
    <property type="entry name" value="MnmA-like_central_sf"/>
</dbReference>
<evidence type="ECO:0000313" key="12">
    <source>
        <dbReference type="EMBL" id="ACN17642.1"/>
    </source>
</evidence>
<feature type="disulfide bond" description="Alternate" evidence="9">
    <location>
        <begin position="114"/>
        <end position="211"/>
    </location>
</feature>
<feature type="binding site" evidence="9">
    <location>
        <position position="138"/>
    </location>
    <ligand>
        <name>ATP</name>
        <dbReference type="ChEBI" id="CHEBI:30616"/>
    </ligand>
</feature>
<dbReference type="STRING" id="177437.HRM2_45860"/>
<keyword evidence="9" id="KW-0963">Cytoplasm</keyword>
<dbReference type="Gene3D" id="2.30.30.280">
    <property type="entry name" value="Adenine nucleotide alpha hydrolases-like domains"/>
    <property type="match status" value="1"/>
</dbReference>
<dbReference type="NCBIfam" id="TIGR00420">
    <property type="entry name" value="trmU"/>
    <property type="match status" value="1"/>
</dbReference>
<dbReference type="Pfam" id="PF20259">
    <property type="entry name" value="tRNA_Me_trans_M"/>
    <property type="match status" value="1"/>
</dbReference>
<dbReference type="GO" id="GO:0005524">
    <property type="term" value="F:ATP binding"/>
    <property type="evidence" value="ECO:0007669"/>
    <property type="project" value="UniProtKB-KW"/>
</dbReference>
<keyword evidence="7 9" id="KW-1015">Disulfide bond</keyword>
<proteinExistence type="inferred from homology"/>
<evidence type="ECO:0000259" key="11">
    <source>
        <dbReference type="Pfam" id="PF20259"/>
    </source>
</evidence>
<dbReference type="InterPro" id="IPR046885">
    <property type="entry name" value="MnmA-like_C"/>
</dbReference>
<dbReference type="GO" id="GO:0005737">
    <property type="term" value="C:cytoplasm"/>
    <property type="evidence" value="ECO:0007669"/>
    <property type="project" value="UniProtKB-SubCell"/>
</dbReference>
<keyword evidence="1 9" id="KW-0820">tRNA-binding</keyword>
<dbReference type="GO" id="GO:0103016">
    <property type="term" value="F:tRNA-uridine 2-sulfurtransferase activity"/>
    <property type="evidence" value="ECO:0007669"/>
    <property type="project" value="UniProtKB-EC"/>
</dbReference>
<feature type="region of interest" description="Interaction with tRNA" evidence="9">
    <location>
        <begin position="161"/>
        <end position="163"/>
    </location>
</feature>
<dbReference type="InterPro" id="IPR004506">
    <property type="entry name" value="MnmA-like"/>
</dbReference>
<keyword evidence="5 9" id="KW-0067">ATP-binding</keyword>
<dbReference type="FunFam" id="2.30.30.280:FF:000001">
    <property type="entry name" value="tRNA-specific 2-thiouridylase MnmA"/>
    <property type="match status" value="1"/>
</dbReference>
<dbReference type="GO" id="GO:0002143">
    <property type="term" value="P:tRNA wobble position uridine thiolation"/>
    <property type="evidence" value="ECO:0007669"/>
    <property type="project" value="TreeGrafter"/>
</dbReference>
<feature type="active site" description="Nucleophile" evidence="9">
    <location>
        <position position="114"/>
    </location>
</feature>
<comment type="function">
    <text evidence="9">Catalyzes the 2-thiolation of uridine at the wobble position (U34) of tRNA, leading to the formation of s(2)U34.</text>
</comment>
<evidence type="ECO:0000256" key="6">
    <source>
        <dbReference type="ARBA" id="ARBA00022884"/>
    </source>
</evidence>
<gene>
    <name evidence="9" type="primary">mnmA</name>
    <name evidence="12" type="ordered locus">HRM2_45860</name>
</gene>
<feature type="active site" description="Cysteine persulfide intermediate" evidence="9">
    <location>
        <position position="211"/>
    </location>
</feature>
<keyword evidence="13" id="KW-1185">Reference proteome</keyword>
<evidence type="ECO:0000256" key="8">
    <source>
        <dbReference type="ARBA" id="ARBA00051542"/>
    </source>
</evidence>
<dbReference type="KEGG" id="dat:HRM2_45860"/>
<evidence type="ECO:0000256" key="7">
    <source>
        <dbReference type="ARBA" id="ARBA00023157"/>
    </source>
</evidence>
<dbReference type="Pfam" id="PF03054">
    <property type="entry name" value="tRNA_Me_trans"/>
    <property type="match status" value="1"/>
</dbReference>
<evidence type="ECO:0000256" key="1">
    <source>
        <dbReference type="ARBA" id="ARBA00022555"/>
    </source>
</evidence>
<dbReference type="Proteomes" id="UP000000442">
    <property type="component" value="Chromosome"/>
</dbReference>
<dbReference type="HAMAP" id="MF_00144">
    <property type="entry name" value="tRNA_thiouridyl_MnmA"/>
    <property type="match status" value="1"/>
</dbReference>
<comment type="similarity">
    <text evidence="9">Belongs to the MnmA/TRMU family.</text>
</comment>
<dbReference type="InterPro" id="IPR014729">
    <property type="entry name" value="Rossmann-like_a/b/a_fold"/>
</dbReference>
<dbReference type="Gene3D" id="2.40.30.10">
    <property type="entry name" value="Translation factors"/>
    <property type="match status" value="1"/>
</dbReference>
<name>C0QG63_DESAH</name>
<dbReference type="EMBL" id="CP001087">
    <property type="protein sequence ID" value="ACN17642.1"/>
    <property type="molecule type" value="Genomic_DNA"/>
</dbReference>
<feature type="binding site" evidence="9">
    <location>
        <position position="59"/>
    </location>
    <ligand>
        <name>ATP</name>
        <dbReference type="ChEBI" id="CHEBI:30616"/>
    </ligand>
</feature>
<keyword evidence="4 9" id="KW-0547">Nucleotide-binding</keyword>
<evidence type="ECO:0000259" key="10">
    <source>
        <dbReference type="Pfam" id="PF20258"/>
    </source>
</evidence>
<evidence type="ECO:0000256" key="4">
    <source>
        <dbReference type="ARBA" id="ARBA00022741"/>
    </source>
</evidence>
<comment type="caution">
    <text evidence="9">Lacks conserved residue(s) required for the propagation of feature annotation.</text>
</comment>
<protein>
    <recommendedName>
        <fullName evidence="9">tRNA-specific 2-thiouridylase MnmA</fullName>
        <ecNumber evidence="9">2.8.1.13</ecNumber>
    </recommendedName>
</protein>
<accession>C0QG63</accession>
<comment type="catalytic activity">
    <reaction evidence="8 9">
        <text>S-sulfanyl-L-cysteinyl-[protein] + uridine(34) in tRNA + AH2 + ATP = 2-thiouridine(34) in tRNA + L-cysteinyl-[protein] + A + AMP + diphosphate + H(+)</text>
        <dbReference type="Rhea" id="RHEA:47032"/>
        <dbReference type="Rhea" id="RHEA-COMP:10131"/>
        <dbReference type="Rhea" id="RHEA-COMP:11726"/>
        <dbReference type="Rhea" id="RHEA-COMP:11727"/>
        <dbReference type="Rhea" id="RHEA-COMP:11728"/>
        <dbReference type="ChEBI" id="CHEBI:13193"/>
        <dbReference type="ChEBI" id="CHEBI:15378"/>
        <dbReference type="ChEBI" id="CHEBI:17499"/>
        <dbReference type="ChEBI" id="CHEBI:29950"/>
        <dbReference type="ChEBI" id="CHEBI:30616"/>
        <dbReference type="ChEBI" id="CHEBI:33019"/>
        <dbReference type="ChEBI" id="CHEBI:61963"/>
        <dbReference type="ChEBI" id="CHEBI:65315"/>
        <dbReference type="ChEBI" id="CHEBI:87170"/>
        <dbReference type="ChEBI" id="CHEBI:456215"/>
        <dbReference type="EC" id="2.8.1.13"/>
    </reaction>
</comment>
<feature type="site" description="Interaction with tRNA" evidence="9">
    <location>
        <position position="139"/>
    </location>
</feature>
<dbReference type="CDD" id="cd01998">
    <property type="entry name" value="MnmA_TRMU-like"/>
    <property type="match status" value="1"/>
</dbReference>
<dbReference type="EC" id="2.8.1.13" evidence="9"/>
<evidence type="ECO:0000313" key="13">
    <source>
        <dbReference type="Proteomes" id="UP000000442"/>
    </source>
</evidence>
<sequence length="365" mass="39801">MRAVHPHLPHPGHGPVFQGYRFDPSVNSPTAIAMSGGIDSLVAAHVLKRQGHDLVGIHFTTGFESEAVDLSSIEDQLDIKIHQMDLSAEFNRAVVDYFVKTYARGKTPNPCVVCNRTIKFGVLAQRAKTLGAEKIATGHYAGTRTRSNGGIALVKGVDGVKDQSYFLAMLSQEQLKQAVFPLGRMTKEQVRNIARDNRLMPVEEKESQDICFIKAPGFSGFVAARLSTPPSPGDIVLTDGTVVGRHRGLHRYTIGQRRGLNSPGPEPYYVKTIDMENNLLVVGGKKELYTIKVAVGDLNWITPPLASSLKVTTKIRYSHKGAASTLSIENDRTTLVFDAPQLAVTPGQVAVFYRDEEVLGAGIIQ</sequence>
<reference evidence="12 13" key="1">
    <citation type="journal article" date="2009" name="Environ. Microbiol.">
        <title>Genome sequence of Desulfobacterium autotrophicum HRM2, a marine sulfate reducer oxidizing organic carbon completely to carbon dioxide.</title>
        <authorList>
            <person name="Strittmatter A.W."/>
            <person name="Liesegang H."/>
            <person name="Rabus R."/>
            <person name="Decker I."/>
            <person name="Amann J."/>
            <person name="Andres S."/>
            <person name="Henne A."/>
            <person name="Fricke W.F."/>
            <person name="Martinez-Arias R."/>
            <person name="Bartels D."/>
            <person name="Goesmann A."/>
            <person name="Krause L."/>
            <person name="Puehler A."/>
            <person name="Klenk H.P."/>
            <person name="Richter M."/>
            <person name="Schuler M."/>
            <person name="Gloeckner F.O."/>
            <person name="Meyerdierks A."/>
            <person name="Gottschalk G."/>
            <person name="Amann R."/>
        </authorList>
    </citation>
    <scope>NUCLEOTIDE SEQUENCE [LARGE SCALE GENOMIC DNA]</scope>
    <source>
        <strain evidence="13">ATCC 43914 / DSM 3382 / HRM2</strain>
    </source>
</reference>
<dbReference type="SUPFAM" id="SSF52402">
    <property type="entry name" value="Adenine nucleotide alpha hydrolases-like"/>
    <property type="match status" value="1"/>
</dbReference>
<evidence type="ECO:0000256" key="2">
    <source>
        <dbReference type="ARBA" id="ARBA00022679"/>
    </source>
</evidence>
<dbReference type="PANTHER" id="PTHR11933">
    <property type="entry name" value="TRNA 5-METHYLAMINOMETHYL-2-THIOURIDYLATE -METHYLTRANSFERASE"/>
    <property type="match status" value="1"/>
</dbReference>
<feature type="site" description="Interaction with tRNA" evidence="9">
    <location>
        <position position="348"/>
    </location>
</feature>
<evidence type="ECO:0000256" key="9">
    <source>
        <dbReference type="HAMAP-Rule" id="MF_00144"/>
    </source>
</evidence>
<dbReference type="eggNOG" id="COG0482">
    <property type="taxonomic scope" value="Bacteria"/>
</dbReference>
<evidence type="ECO:0000256" key="3">
    <source>
        <dbReference type="ARBA" id="ARBA00022694"/>
    </source>
</evidence>
<organism evidence="12 13">
    <name type="scientific">Desulforapulum autotrophicum (strain ATCC 43914 / DSM 3382 / VKM B-1955 / HRM2)</name>
    <name type="common">Desulfobacterium autotrophicum</name>
    <dbReference type="NCBI Taxonomy" id="177437"/>
    <lineage>
        <taxon>Bacteria</taxon>
        <taxon>Pseudomonadati</taxon>
        <taxon>Thermodesulfobacteriota</taxon>
        <taxon>Desulfobacteria</taxon>
        <taxon>Desulfobacterales</taxon>
        <taxon>Desulfobacteraceae</taxon>
        <taxon>Desulforapulum</taxon>
    </lineage>
</organism>
<comment type="subcellular location">
    <subcellularLocation>
        <location evidence="9">Cytoplasm</location>
    </subcellularLocation>
</comment>
<evidence type="ECO:0000256" key="5">
    <source>
        <dbReference type="ARBA" id="ARBA00022840"/>
    </source>
</evidence>
<dbReference type="NCBIfam" id="NF001138">
    <property type="entry name" value="PRK00143.1"/>
    <property type="match status" value="1"/>
</dbReference>
<dbReference type="Gene3D" id="3.40.50.620">
    <property type="entry name" value="HUPs"/>
    <property type="match status" value="1"/>
</dbReference>